<dbReference type="SUPFAM" id="SSF53167">
    <property type="entry name" value="Purine and uridine phosphorylases"/>
    <property type="match status" value="1"/>
</dbReference>
<feature type="domain" description="Nucleoside phosphorylase" evidence="1">
    <location>
        <begin position="17"/>
        <end position="174"/>
    </location>
</feature>
<keyword evidence="2" id="KW-0326">Glycosidase</keyword>
<dbReference type="EMBL" id="OW150024">
    <property type="protein sequence ID" value="CAH2031121.1"/>
    <property type="molecule type" value="Genomic_DNA"/>
</dbReference>
<dbReference type="EC" id="3.2.2.16" evidence="2"/>
<dbReference type="GO" id="GO:0008782">
    <property type="term" value="F:adenosylhomocysteine nucleosidase activity"/>
    <property type="evidence" value="ECO:0007669"/>
    <property type="project" value="UniProtKB-EC"/>
</dbReference>
<dbReference type="PANTHER" id="PTHR46832:SF1">
    <property type="entry name" value="5'-METHYLTHIOADENOSINE_S-ADENOSYLHOMOCYSTEINE NUCLEOSIDASE"/>
    <property type="match status" value="1"/>
</dbReference>
<dbReference type="GO" id="GO:0008930">
    <property type="term" value="F:methylthioadenosine nucleosidase activity"/>
    <property type="evidence" value="ECO:0007669"/>
    <property type="project" value="UniProtKB-EC"/>
</dbReference>
<dbReference type="InterPro" id="IPR035994">
    <property type="entry name" value="Nucleoside_phosphorylase_sf"/>
</dbReference>
<dbReference type="EC" id="3.2.2.9" evidence="2"/>
<gene>
    <name evidence="2" type="ORF">GEAMG1_1291</name>
</gene>
<reference evidence="2 3" key="1">
    <citation type="submission" date="2022-03" db="EMBL/GenBank/DDBJ databases">
        <authorList>
            <person name="Koch H."/>
        </authorList>
    </citation>
    <scope>NUCLEOTIDE SEQUENCE [LARGE SCALE GENOMIC DNA]</scope>
    <source>
        <strain evidence="2 3">G1</strain>
    </source>
</reference>
<evidence type="ECO:0000313" key="2">
    <source>
        <dbReference type="EMBL" id="CAH2031121.1"/>
    </source>
</evidence>
<sequence length="234" mass="24424">MRREKVDGLLIHDALLADRLICLVEGGMGAEAASRAAALLIKARRPRLLLSAGFCGAIRTGSIVGDTIICDRLLTLNAEGLSAPPPPEGSPSAAHLTSTLRSHGITALAGSFITTDRIVSKPELAQKLPHDLPTPVLEMESAAVAAAAAAAHLPFLGFRTVSDDAAEELLFSLDELTTANRISIPKVLMLCLTHPRTIPQLARLAANSAVAGKNLGLACRLLLPLLDSAGTSRP</sequence>
<accession>A0ABN8HGJ7</accession>
<protein>
    <submittedName>
        <fullName evidence="2">5'-methylthioadenosine nucleosidase</fullName>
        <ecNumber evidence="2">3.2.2.16</ecNumber>
        <ecNumber evidence="2">3.2.2.9</ecNumber>
    </submittedName>
</protein>
<dbReference type="Gene3D" id="3.40.50.1580">
    <property type="entry name" value="Nucleoside phosphorylase domain"/>
    <property type="match status" value="1"/>
</dbReference>
<dbReference type="PANTHER" id="PTHR46832">
    <property type="entry name" value="5'-METHYLTHIOADENOSINE/S-ADENOSYLHOMOCYSTEINE NUCLEOSIDASE"/>
    <property type="match status" value="1"/>
</dbReference>
<evidence type="ECO:0000313" key="3">
    <source>
        <dbReference type="Proteomes" id="UP001295463"/>
    </source>
</evidence>
<evidence type="ECO:0000259" key="1">
    <source>
        <dbReference type="Pfam" id="PF01048"/>
    </source>
</evidence>
<keyword evidence="3" id="KW-1185">Reference proteome</keyword>
<organism evidence="2 3">
    <name type="scientific">Trichlorobacter ammonificans</name>
    <dbReference type="NCBI Taxonomy" id="2916410"/>
    <lineage>
        <taxon>Bacteria</taxon>
        <taxon>Pseudomonadati</taxon>
        <taxon>Thermodesulfobacteriota</taxon>
        <taxon>Desulfuromonadia</taxon>
        <taxon>Geobacterales</taxon>
        <taxon>Geobacteraceae</taxon>
        <taxon>Trichlorobacter</taxon>
    </lineage>
</organism>
<dbReference type="Proteomes" id="UP001295463">
    <property type="component" value="Chromosome"/>
</dbReference>
<proteinExistence type="predicted"/>
<name>A0ABN8HGJ7_9BACT</name>
<dbReference type="Pfam" id="PF01048">
    <property type="entry name" value="PNP_UDP_1"/>
    <property type="match status" value="1"/>
</dbReference>
<dbReference type="InterPro" id="IPR000845">
    <property type="entry name" value="Nucleoside_phosphorylase_d"/>
</dbReference>
<keyword evidence="2" id="KW-0378">Hydrolase</keyword>